<dbReference type="InterPro" id="IPR020904">
    <property type="entry name" value="Sc_DH/Rdtase_CS"/>
</dbReference>
<dbReference type="RefSeq" id="WP_380006743.1">
    <property type="nucleotide sequence ID" value="NZ_JADIKI010000023.1"/>
</dbReference>
<dbReference type="PRINTS" id="PR00080">
    <property type="entry name" value="SDRFAMILY"/>
</dbReference>
<dbReference type="PRINTS" id="PR00081">
    <property type="entry name" value="GDHRDH"/>
</dbReference>
<keyword evidence="6" id="KW-1185">Reference proteome</keyword>
<gene>
    <name evidence="5" type="ORF">ISP18_11065</name>
</gene>
<accession>A0ABW8IIV9</accession>
<evidence type="ECO:0000256" key="1">
    <source>
        <dbReference type="ARBA" id="ARBA00006484"/>
    </source>
</evidence>
<evidence type="ECO:0000256" key="3">
    <source>
        <dbReference type="RuleBase" id="RU000363"/>
    </source>
</evidence>
<dbReference type="Pfam" id="PF00106">
    <property type="entry name" value="adh_short"/>
    <property type="match status" value="1"/>
</dbReference>
<keyword evidence="2" id="KW-0560">Oxidoreductase</keyword>
<feature type="domain" description="Ketoreductase" evidence="4">
    <location>
        <begin position="14"/>
        <end position="198"/>
    </location>
</feature>
<evidence type="ECO:0000313" key="5">
    <source>
        <dbReference type="EMBL" id="MFK2855132.1"/>
    </source>
</evidence>
<protein>
    <submittedName>
        <fullName evidence="5">SDR family oxidoreductase</fullName>
    </submittedName>
</protein>
<comment type="caution">
    <text evidence="5">The sequence shown here is derived from an EMBL/GenBank/DDBJ whole genome shotgun (WGS) entry which is preliminary data.</text>
</comment>
<dbReference type="PANTHER" id="PTHR43115:SF4">
    <property type="entry name" value="DEHYDROGENASE_REDUCTASE SDR FAMILY MEMBER 11"/>
    <property type="match status" value="1"/>
</dbReference>
<proteinExistence type="inferred from homology"/>
<dbReference type="PANTHER" id="PTHR43115">
    <property type="entry name" value="DEHYDROGENASE/REDUCTASE SDR FAMILY MEMBER 11"/>
    <property type="match status" value="1"/>
</dbReference>
<name>A0ABW8IIV9_9GAMM</name>
<dbReference type="InterPro" id="IPR002347">
    <property type="entry name" value="SDR_fam"/>
</dbReference>
<evidence type="ECO:0000256" key="2">
    <source>
        <dbReference type="ARBA" id="ARBA00023002"/>
    </source>
</evidence>
<dbReference type="SUPFAM" id="SSF51735">
    <property type="entry name" value="NAD(P)-binding Rossmann-fold domains"/>
    <property type="match status" value="1"/>
</dbReference>
<reference evidence="5 6" key="1">
    <citation type="submission" date="2020-10" db="EMBL/GenBank/DDBJ databases">
        <title>Phylogeny of dyella-like bacteria.</title>
        <authorList>
            <person name="Fu J."/>
        </authorList>
    </citation>
    <scope>NUCLEOTIDE SEQUENCE [LARGE SCALE GENOMIC DNA]</scope>
    <source>
        <strain evidence="5 6">DHG40</strain>
    </source>
</reference>
<sequence>METNNAASNNIAGKVVVITGASSGLGEATARYLSARGALVALGARRIDRIQSLADELVRGGGKAIAVATDVTRHEEVKALVDTAVQTFGRVDVMINNAGLMPHSPLERLKIDDWNQTIDVNIKGVLYGIAAALPYMKQQKSGHIINVSSVAGRSVRPGSAVYAATKSAVLMLSEGLRQEVKPYDIRTTVISPGAVATDLPHSVTEPDIAGHIQKFYEQYAIPSESFARAVAFAISQPPDVDVNEILFRPTRQEG</sequence>
<comment type="similarity">
    <text evidence="1 3">Belongs to the short-chain dehydrogenases/reductases (SDR) family.</text>
</comment>
<dbReference type="EMBL" id="JADIKI010000023">
    <property type="protein sequence ID" value="MFK2855132.1"/>
    <property type="molecule type" value="Genomic_DNA"/>
</dbReference>
<organism evidence="5 6">
    <name type="scientific">Dyella humi</name>
    <dbReference type="NCBI Taxonomy" id="1770547"/>
    <lineage>
        <taxon>Bacteria</taxon>
        <taxon>Pseudomonadati</taxon>
        <taxon>Pseudomonadota</taxon>
        <taxon>Gammaproteobacteria</taxon>
        <taxon>Lysobacterales</taxon>
        <taxon>Rhodanobacteraceae</taxon>
        <taxon>Dyella</taxon>
    </lineage>
</organism>
<dbReference type="Gene3D" id="3.40.50.720">
    <property type="entry name" value="NAD(P)-binding Rossmann-like Domain"/>
    <property type="match status" value="1"/>
</dbReference>
<evidence type="ECO:0000313" key="6">
    <source>
        <dbReference type="Proteomes" id="UP001620409"/>
    </source>
</evidence>
<dbReference type="PROSITE" id="PS00061">
    <property type="entry name" value="ADH_SHORT"/>
    <property type="match status" value="1"/>
</dbReference>
<dbReference type="InterPro" id="IPR036291">
    <property type="entry name" value="NAD(P)-bd_dom_sf"/>
</dbReference>
<evidence type="ECO:0000259" key="4">
    <source>
        <dbReference type="SMART" id="SM00822"/>
    </source>
</evidence>
<dbReference type="Proteomes" id="UP001620409">
    <property type="component" value="Unassembled WGS sequence"/>
</dbReference>
<dbReference type="SMART" id="SM00822">
    <property type="entry name" value="PKS_KR"/>
    <property type="match status" value="1"/>
</dbReference>
<dbReference type="InterPro" id="IPR057326">
    <property type="entry name" value="KR_dom"/>
</dbReference>